<evidence type="ECO:0000313" key="17">
    <source>
        <dbReference type="EMBL" id="CAF9917940.1"/>
    </source>
</evidence>
<evidence type="ECO:0000256" key="3">
    <source>
        <dbReference type="ARBA" id="ARBA00006375"/>
    </source>
</evidence>
<feature type="repeat" description="Solcar" evidence="14">
    <location>
        <begin position="385"/>
        <end position="474"/>
    </location>
</feature>
<comment type="caution">
    <text evidence="17">The sequence shown here is derived from an EMBL/GenBank/DDBJ whole genome shotgun (WGS) entry which is preliminary data.</text>
</comment>
<proteinExistence type="inferred from homology"/>
<gene>
    <name evidence="17" type="ORF">IMSHALPRED_003788</name>
</gene>
<evidence type="ECO:0000256" key="2">
    <source>
        <dbReference type="ARBA" id="ARBA00004448"/>
    </source>
</evidence>
<comment type="function">
    <text evidence="1">Mitochondrial transporter that mediates uptake of thiamine pyrophosphate (ThPP) into mitochondria.</text>
</comment>
<dbReference type="Pfam" id="PF13499">
    <property type="entry name" value="EF-hand_7"/>
    <property type="match status" value="2"/>
</dbReference>
<dbReference type="InterPro" id="IPR002048">
    <property type="entry name" value="EF_hand_dom"/>
</dbReference>
<dbReference type="OrthoDB" id="270584at2759"/>
<name>A0A8H3F6C4_9LECA</name>
<evidence type="ECO:0000256" key="5">
    <source>
        <dbReference type="ARBA" id="ARBA00022448"/>
    </source>
</evidence>
<keyword evidence="8" id="KW-0677">Repeat</keyword>
<dbReference type="CDD" id="cd00051">
    <property type="entry name" value="EFh"/>
    <property type="match status" value="1"/>
</dbReference>
<feature type="repeat" description="Solcar" evidence="14">
    <location>
        <begin position="492"/>
        <end position="581"/>
    </location>
</feature>
<evidence type="ECO:0000256" key="15">
    <source>
        <dbReference type="RuleBase" id="RU000488"/>
    </source>
</evidence>
<evidence type="ECO:0000256" key="10">
    <source>
        <dbReference type="ARBA" id="ARBA00022837"/>
    </source>
</evidence>
<dbReference type="SMART" id="SM00054">
    <property type="entry name" value="EFh"/>
    <property type="match status" value="4"/>
</dbReference>
<dbReference type="AlphaFoldDB" id="A0A8H3F6C4"/>
<feature type="domain" description="EF-hand" evidence="16">
    <location>
        <begin position="46"/>
        <end position="81"/>
    </location>
</feature>
<dbReference type="SUPFAM" id="SSF103506">
    <property type="entry name" value="Mitochondrial carrier"/>
    <property type="match status" value="1"/>
</dbReference>
<dbReference type="GO" id="GO:0005509">
    <property type="term" value="F:calcium ion binding"/>
    <property type="evidence" value="ECO:0007669"/>
    <property type="project" value="InterPro"/>
</dbReference>
<dbReference type="Pfam" id="PF00153">
    <property type="entry name" value="Mito_carr"/>
    <property type="match status" value="3"/>
</dbReference>
<evidence type="ECO:0000256" key="12">
    <source>
        <dbReference type="ARBA" id="ARBA00023128"/>
    </source>
</evidence>
<feature type="domain" description="EF-hand" evidence="16">
    <location>
        <begin position="113"/>
        <end position="148"/>
    </location>
</feature>
<comment type="subcellular location">
    <subcellularLocation>
        <location evidence="2">Mitochondrion inner membrane</location>
        <topology evidence="2">Multi-pass membrane protein</topology>
    </subcellularLocation>
</comment>
<dbReference type="InterPro" id="IPR002067">
    <property type="entry name" value="MCP"/>
</dbReference>
<dbReference type="PROSITE" id="PS50920">
    <property type="entry name" value="SOLCAR"/>
    <property type="match status" value="3"/>
</dbReference>
<dbReference type="GO" id="GO:0005743">
    <property type="term" value="C:mitochondrial inner membrane"/>
    <property type="evidence" value="ECO:0007669"/>
    <property type="project" value="UniProtKB-SubCell"/>
</dbReference>
<keyword evidence="5 15" id="KW-0813">Transport</keyword>
<organism evidence="17 18">
    <name type="scientific">Imshaugia aleurites</name>
    <dbReference type="NCBI Taxonomy" id="172621"/>
    <lineage>
        <taxon>Eukaryota</taxon>
        <taxon>Fungi</taxon>
        <taxon>Dikarya</taxon>
        <taxon>Ascomycota</taxon>
        <taxon>Pezizomycotina</taxon>
        <taxon>Lecanoromycetes</taxon>
        <taxon>OSLEUM clade</taxon>
        <taxon>Lecanoromycetidae</taxon>
        <taxon>Lecanorales</taxon>
        <taxon>Lecanorineae</taxon>
        <taxon>Parmeliaceae</taxon>
        <taxon>Imshaugia</taxon>
    </lineage>
</organism>
<dbReference type="EMBL" id="CAJPDT010000019">
    <property type="protein sequence ID" value="CAF9917940.1"/>
    <property type="molecule type" value="Genomic_DNA"/>
</dbReference>
<dbReference type="PROSITE" id="PS00018">
    <property type="entry name" value="EF_HAND_1"/>
    <property type="match status" value="2"/>
</dbReference>
<feature type="repeat" description="Solcar" evidence="14">
    <location>
        <begin position="268"/>
        <end position="372"/>
    </location>
</feature>
<dbReference type="InterPro" id="IPR023395">
    <property type="entry name" value="MCP_dom_sf"/>
</dbReference>
<dbReference type="FunFam" id="1.50.40.10:FF:000016">
    <property type="entry name" value="Solute carrier family 25 member 23"/>
    <property type="match status" value="1"/>
</dbReference>
<dbReference type="InterPro" id="IPR018247">
    <property type="entry name" value="EF_Hand_1_Ca_BS"/>
</dbReference>
<dbReference type="Gene3D" id="1.10.238.10">
    <property type="entry name" value="EF-hand"/>
    <property type="match status" value="1"/>
</dbReference>
<dbReference type="InterPro" id="IPR018108">
    <property type="entry name" value="MCP_transmembrane"/>
</dbReference>
<keyword evidence="7" id="KW-0479">Metal-binding</keyword>
<comment type="similarity">
    <text evidence="3 15">Belongs to the mitochondrial carrier (TC 2.A.29) family.</text>
</comment>
<keyword evidence="18" id="KW-1185">Reference proteome</keyword>
<dbReference type="PRINTS" id="PR00926">
    <property type="entry name" value="MITOCARRIER"/>
</dbReference>
<evidence type="ECO:0000256" key="1">
    <source>
        <dbReference type="ARBA" id="ARBA00002238"/>
    </source>
</evidence>
<dbReference type="InterPro" id="IPR011992">
    <property type="entry name" value="EF-hand-dom_pair"/>
</dbReference>
<evidence type="ECO:0000256" key="7">
    <source>
        <dbReference type="ARBA" id="ARBA00022723"/>
    </source>
</evidence>
<protein>
    <recommendedName>
        <fullName evidence="4">Mitochondrial thiamine pyrophosphate carrier 1</fullName>
    </recommendedName>
</protein>
<keyword evidence="10" id="KW-0106">Calcium</keyword>
<sequence length="585" mass="64414">MDGEDRTVQDARAYKLWKTLDTRNEGQLDLNGLKRGMSRINHPLKNADSLLQDVMKAVDTNHDGCIDYSEFRRFVEQTESQLWQLFKSIDRDHKGQLDKGEIRLAFERAGIKLPGTKLDQFFSEVDTNHDGVITFDEWRNFLLFIPANTPNLRAVLTYYSSTVTVNSEGDVHVSDDTVEGLGKIQFPRNFFAALIGIAKPAHIQDRSKVASPVIEQIASAQATAKPIPVTFPWDPGDQDAQYEDIQGPDGFAEDQHASRERLLLTDLFPPVGYFVAGGIAGVVSRTATAPLDRLKVYLIAQIGVKDDAIHHAKSGAPLKAATTAGRPLVEATKALWRMGGTRSLFAGNGLNVVKVMPESAIKFGSYEGSKRLLARLEGHDDPKALKPWAQFVAAGMGGIISQFFVYPLDTLKFRVQNETTKGGLHGNALILATARKMWTTSGVRSFYRGLPMGLIGMFPYSAIDLTTFEYLKQIITRRKAHLKKCDEDDVALSNFTTAGIGAFSGAFGASTVYPLNLLRTRLQSQGTAIHPPTYTGMWDVTVKTVKGEGFRGLFKGITPNLLKVVPAVSITYVVYDNSKAVLGLR</sequence>
<dbReference type="PROSITE" id="PS50222">
    <property type="entry name" value="EF_HAND_2"/>
    <property type="match status" value="3"/>
</dbReference>
<evidence type="ECO:0000256" key="13">
    <source>
        <dbReference type="ARBA" id="ARBA00023136"/>
    </source>
</evidence>
<evidence type="ECO:0000256" key="4">
    <source>
        <dbReference type="ARBA" id="ARBA00021935"/>
    </source>
</evidence>
<dbReference type="Gene3D" id="1.50.40.10">
    <property type="entry name" value="Mitochondrial carrier domain"/>
    <property type="match status" value="1"/>
</dbReference>
<keyword evidence="12" id="KW-0496">Mitochondrion</keyword>
<keyword evidence="6 14" id="KW-0812">Transmembrane</keyword>
<evidence type="ECO:0000256" key="14">
    <source>
        <dbReference type="PROSITE-ProRule" id="PRU00282"/>
    </source>
</evidence>
<accession>A0A8H3F6C4</accession>
<evidence type="ECO:0000313" key="18">
    <source>
        <dbReference type="Proteomes" id="UP000664534"/>
    </source>
</evidence>
<evidence type="ECO:0000256" key="6">
    <source>
        <dbReference type="ARBA" id="ARBA00022692"/>
    </source>
</evidence>
<dbReference type="PANTHER" id="PTHR24089">
    <property type="entry name" value="SOLUTE CARRIER FAMILY 25"/>
    <property type="match status" value="1"/>
</dbReference>
<reference evidence="17" key="1">
    <citation type="submission" date="2021-03" db="EMBL/GenBank/DDBJ databases">
        <authorList>
            <person name="Tagirdzhanova G."/>
        </authorList>
    </citation>
    <scope>NUCLEOTIDE SEQUENCE</scope>
</reference>
<evidence type="ECO:0000259" key="16">
    <source>
        <dbReference type="PROSITE" id="PS50222"/>
    </source>
</evidence>
<evidence type="ECO:0000256" key="9">
    <source>
        <dbReference type="ARBA" id="ARBA00022792"/>
    </source>
</evidence>
<evidence type="ECO:0000256" key="11">
    <source>
        <dbReference type="ARBA" id="ARBA00022989"/>
    </source>
</evidence>
<keyword evidence="13 14" id="KW-0472">Membrane</keyword>
<evidence type="ECO:0000256" key="8">
    <source>
        <dbReference type="ARBA" id="ARBA00022737"/>
    </source>
</evidence>
<feature type="domain" description="EF-hand" evidence="16">
    <location>
        <begin position="82"/>
        <end position="112"/>
    </location>
</feature>
<keyword evidence="9" id="KW-0999">Mitochondrion inner membrane</keyword>
<keyword evidence="11" id="KW-1133">Transmembrane helix</keyword>
<dbReference type="GO" id="GO:0055085">
    <property type="term" value="P:transmembrane transport"/>
    <property type="evidence" value="ECO:0007669"/>
    <property type="project" value="InterPro"/>
</dbReference>
<dbReference type="SUPFAM" id="SSF47473">
    <property type="entry name" value="EF-hand"/>
    <property type="match status" value="1"/>
</dbReference>
<dbReference type="Proteomes" id="UP000664534">
    <property type="component" value="Unassembled WGS sequence"/>
</dbReference>